<protein>
    <submittedName>
        <fullName evidence="2">Uncharacterized protein C5orf49 homolog</fullName>
    </submittedName>
</protein>
<dbReference type="PANTHER" id="PTHR34444">
    <property type="entry name" value="LOC361192"/>
    <property type="match status" value="1"/>
</dbReference>
<dbReference type="Proteomes" id="UP000694865">
    <property type="component" value="Unplaced"/>
</dbReference>
<dbReference type="GeneID" id="100374242"/>
<dbReference type="InterPro" id="IPR027901">
    <property type="entry name" value="CFAP90"/>
</dbReference>
<evidence type="ECO:0000313" key="2">
    <source>
        <dbReference type="RefSeq" id="XP_002739140.1"/>
    </source>
</evidence>
<keyword evidence="1" id="KW-1185">Reference proteome</keyword>
<dbReference type="PANTHER" id="PTHR34444:SF3">
    <property type="match status" value="1"/>
</dbReference>
<dbReference type="RefSeq" id="XP_002739140.1">
    <property type="nucleotide sequence ID" value="XM_002739094.2"/>
</dbReference>
<accession>A0ABM0GWX0</accession>
<dbReference type="Pfam" id="PF15074">
    <property type="entry name" value="CFAP90"/>
    <property type="match status" value="1"/>
</dbReference>
<sequence>MGDYPGAGSNMSNYGLKNPSPEEIHLLWREIVGRESRIRQGHLAINGDGSEQWPGIKDQEPTEEELKSDFTYFNNNKPSNPISTYDRLFHVKNELHSKLHRDDREHAIGLNVHAEETRKAVPALSSSWYGHRPSLETSSRAHVRIERVLKGFYRTRGTNIPGADT</sequence>
<proteinExistence type="predicted"/>
<name>A0ABM0GWX0_SACKO</name>
<reference evidence="2" key="1">
    <citation type="submission" date="2025-08" db="UniProtKB">
        <authorList>
            <consortium name="RefSeq"/>
        </authorList>
    </citation>
    <scope>IDENTIFICATION</scope>
    <source>
        <tissue evidence="2">Testes</tissue>
    </source>
</reference>
<gene>
    <name evidence="2" type="primary">LOC100374242</name>
</gene>
<evidence type="ECO:0000313" key="1">
    <source>
        <dbReference type="Proteomes" id="UP000694865"/>
    </source>
</evidence>
<organism evidence="1 2">
    <name type="scientific">Saccoglossus kowalevskii</name>
    <name type="common">Acorn worm</name>
    <dbReference type="NCBI Taxonomy" id="10224"/>
    <lineage>
        <taxon>Eukaryota</taxon>
        <taxon>Metazoa</taxon>
        <taxon>Hemichordata</taxon>
        <taxon>Enteropneusta</taxon>
        <taxon>Harrimaniidae</taxon>
        <taxon>Saccoglossus</taxon>
    </lineage>
</organism>